<dbReference type="PANTHER" id="PTHR30363:SF56">
    <property type="entry name" value="TRANSCRIPTIONAL REGULATOR, DEOR FAMILY"/>
    <property type="match status" value="1"/>
</dbReference>
<organism evidence="5 6">
    <name type="scientific">Lactobacillus iners DSM 13335</name>
    <dbReference type="NCBI Taxonomy" id="525328"/>
    <lineage>
        <taxon>Bacteria</taxon>
        <taxon>Bacillati</taxon>
        <taxon>Bacillota</taxon>
        <taxon>Bacilli</taxon>
        <taxon>Lactobacillales</taxon>
        <taxon>Lactobacillaceae</taxon>
        <taxon>Lactobacillus</taxon>
    </lineage>
</organism>
<protein>
    <submittedName>
        <fullName evidence="5">Transcriptional regulator, DeoR family</fullName>
    </submittedName>
</protein>
<dbReference type="SUPFAM" id="SSF100950">
    <property type="entry name" value="NagB/RpiA/CoA transferase-like"/>
    <property type="match status" value="1"/>
</dbReference>
<evidence type="ECO:0000259" key="4">
    <source>
        <dbReference type="PROSITE" id="PS51000"/>
    </source>
</evidence>
<dbReference type="AlphaFoldDB" id="C8PAB3"/>
<dbReference type="HOGENOM" id="CLU_060699_0_1_9"/>
<evidence type="ECO:0000313" key="5">
    <source>
        <dbReference type="EMBL" id="EEW52402.1"/>
    </source>
</evidence>
<evidence type="ECO:0000256" key="1">
    <source>
        <dbReference type="ARBA" id="ARBA00023015"/>
    </source>
</evidence>
<dbReference type="SUPFAM" id="SSF46785">
    <property type="entry name" value="Winged helix' DNA-binding domain"/>
    <property type="match status" value="1"/>
</dbReference>
<dbReference type="InterPro" id="IPR037171">
    <property type="entry name" value="NagB/RpiA_transferase-like"/>
</dbReference>
<dbReference type="Gene3D" id="1.10.10.10">
    <property type="entry name" value="Winged helix-like DNA-binding domain superfamily/Winged helix DNA-binding domain"/>
    <property type="match status" value="1"/>
</dbReference>
<gene>
    <name evidence="5" type="primary">lacR2</name>
    <name evidence="5" type="ORF">HMPREF0520_0033</name>
</gene>
<dbReference type="GO" id="GO:0003677">
    <property type="term" value="F:DNA binding"/>
    <property type="evidence" value="ECO:0007669"/>
    <property type="project" value="UniProtKB-KW"/>
</dbReference>
<reference evidence="5 6" key="1">
    <citation type="submission" date="2009-09" db="EMBL/GenBank/DDBJ databases">
        <authorList>
            <person name="Qin X."/>
            <person name="Bachman B."/>
            <person name="Battles P."/>
            <person name="Bell A."/>
            <person name="Bess C."/>
            <person name="Bickham C."/>
            <person name="Chaboub L."/>
            <person name="Chen D."/>
            <person name="Coyle M."/>
            <person name="Deiros D.R."/>
            <person name="Dinh H."/>
            <person name="Forbes L."/>
            <person name="Fowler G."/>
            <person name="Francisco L."/>
            <person name="Fu Q."/>
            <person name="Gubbala S."/>
            <person name="Hale W."/>
            <person name="Han Y."/>
            <person name="Hemphill L."/>
            <person name="Highlander S.K."/>
            <person name="Hirani K."/>
            <person name="Hogues M."/>
            <person name="Jackson L."/>
            <person name="Jakkamsetti A."/>
            <person name="Javaid M."/>
            <person name="Jiang H."/>
            <person name="Korchina V."/>
            <person name="Kovar C."/>
            <person name="Lara F."/>
            <person name="Lee S."/>
            <person name="Mata R."/>
            <person name="Mathew T."/>
            <person name="Moen C."/>
            <person name="Morales K."/>
            <person name="Munidasa M."/>
            <person name="Nazareth L."/>
            <person name="Ngo R."/>
            <person name="Nguyen L."/>
            <person name="Okwuonu G."/>
            <person name="Ongeri F."/>
            <person name="Patil S."/>
            <person name="Petrosino J."/>
            <person name="Pham C."/>
            <person name="Pham P."/>
            <person name="Pu L.-L."/>
            <person name="Puazo M."/>
            <person name="Raj R."/>
            <person name="Reid J."/>
            <person name="Rouhana J."/>
            <person name="Saada N."/>
            <person name="Shang Y."/>
            <person name="Simmons D."/>
            <person name="Thornton R."/>
            <person name="Warren J."/>
            <person name="Weissenberger G."/>
            <person name="Zhang J."/>
            <person name="Zhang L."/>
            <person name="Zhou C."/>
            <person name="Zhu D."/>
            <person name="Muzny D."/>
            <person name="Worley K."/>
            <person name="Gibbs R."/>
        </authorList>
    </citation>
    <scope>NUCLEOTIDE SEQUENCE [LARGE SCALE GENOMIC DNA]</scope>
    <source>
        <strain evidence="5 6">DSM 13335</strain>
    </source>
</reference>
<keyword evidence="6" id="KW-1185">Reference proteome</keyword>
<dbReference type="InterPro" id="IPR036388">
    <property type="entry name" value="WH-like_DNA-bd_sf"/>
</dbReference>
<dbReference type="InterPro" id="IPR001034">
    <property type="entry name" value="DeoR_HTH"/>
</dbReference>
<dbReference type="InterPro" id="IPR018356">
    <property type="entry name" value="Tscrpt_reg_HTH_DeoR_CS"/>
</dbReference>
<dbReference type="InterPro" id="IPR036390">
    <property type="entry name" value="WH_DNA-bd_sf"/>
</dbReference>
<dbReference type="PANTHER" id="PTHR30363">
    <property type="entry name" value="HTH-TYPE TRANSCRIPTIONAL REGULATOR SRLR-RELATED"/>
    <property type="match status" value="1"/>
</dbReference>
<evidence type="ECO:0000256" key="2">
    <source>
        <dbReference type="ARBA" id="ARBA00023125"/>
    </source>
</evidence>
<dbReference type="PRINTS" id="PR00037">
    <property type="entry name" value="HTHLACR"/>
</dbReference>
<dbReference type="EMBL" id="ACLN01000003">
    <property type="protein sequence ID" value="EEW52402.1"/>
    <property type="molecule type" value="Genomic_DNA"/>
</dbReference>
<dbReference type="Pfam" id="PF08220">
    <property type="entry name" value="HTH_DeoR"/>
    <property type="match status" value="1"/>
</dbReference>
<dbReference type="InterPro" id="IPR014036">
    <property type="entry name" value="DeoR-like_C"/>
</dbReference>
<dbReference type="GO" id="GO:0003700">
    <property type="term" value="F:DNA-binding transcription factor activity"/>
    <property type="evidence" value="ECO:0007669"/>
    <property type="project" value="InterPro"/>
</dbReference>
<name>C8PAB3_9LACO</name>
<dbReference type="PROSITE" id="PS00894">
    <property type="entry name" value="HTH_DEOR_1"/>
    <property type="match status" value="1"/>
</dbReference>
<feature type="domain" description="HTH deoR-type" evidence="4">
    <location>
        <begin position="6"/>
        <end position="61"/>
    </location>
</feature>
<accession>C8PAB3</accession>
<dbReference type="SMART" id="SM00420">
    <property type="entry name" value="HTH_DEOR"/>
    <property type="match status" value="1"/>
</dbReference>
<dbReference type="Proteomes" id="UP000004115">
    <property type="component" value="Unassembled WGS sequence"/>
</dbReference>
<keyword evidence="1" id="KW-0805">Transcription regulation</keyword>
<sequence>MVEMLTQERHQIIVSHLKSRGICSVKELCSVTNSSQATIRRDLYELQQKGKLIRVRGGARSLDEFSSDVEQTIRFNLHVEEKKQIAQAAAMHVRDGDNIFIDAGTTTYEMIQFLRDKKDLTVVTNGIDAAIACIELGIRTKILGGTIKKKTHATIGTQTCQQLMQFNFNASFLGSNGLGSNGCYTTPDCAEADIKKQAVDCSKVTFILMDKSKIGIESFVNFAKVESVTLITDQLTEMDKKKIPKKTNIEEIN</sequence>
<dbReference type="SMART" id="SM01134">
    <property type="entry name" value="DeoRC"/>
    <property type="match status" value="1"/>
</dbReference>
<evidence type="ECO:0000313" key="6">
    <source>
        <dbReference type="Proteomes" id="UP000004115"/>
    </source>
</evidence>
<dbReference type="Gene3D" id="3.40.50.1360">
    <property type="match status" value="1"/>
</dbReference>
<evidence type="ECO:0000256" key="3">
    <source>
        <dbReference type="ARBA" id="ARBA00023163"/>
    </source>
</evidence>
<dbReference type="PROSITE" id="PS51000">
    <property type="entry name" value="HTH_DEOR_2"/>
    <property type="match status" value="1"/>
</dbReference>
<proteinExistence type="predicted"/>
<dbReference type="InterPro" id="IPR050313">
    <property type="entry name" value="Carb_Metab_HTH_regulators"/>
</dbReference>
<dbReference type="Pfam" id="PF00455">
    <property type="entry name" value="DeoRC"/>
    <property type="match status" value="1"/>
</dbReference>
<comment type="caution">
    <text evidence="5">The sequence shown here is derived from an EMBL/GenBank/DDBJ whole genome shotgun (WGS) entry which is preliminary data.</text>
</comment>
<keyword evidence="3" id="KW-0804">Transcription</keyword>
<keyword evidence="2" id="KW-0238">DNA-binding</keyword>